<keyword evidence="6 11" id="KW-1133">Transmembrane helix</keyword>
<evidence type="ECO:0000313" key="16">
    <source>
        <dbReference type="EMBL" id="OZY84766.1"/>
    </source>
</evidence>
<keyword evidence="7 11" id="KW-0811">Translocation</keyword>
<comment type="subcellular location">
    <subcellularLocation>
        <location evidence="1 11">Cell membrane</location>
        <topology evidence="1 11">Multi-pass membrane protein</topology>
    </subcellularLocation>
</comment>
<gene>
    <name evidence="11" type="primary">secD</name>
    <name evidence="16" type="ORF">CBP51_16505</name>
</gene>
<dbReference type="InterPro" id="IPR027398">
    <property type="entry name" value="SecD-TM"/>
</dbReference>
<feature type="transmembrane region" description="Helical" evidence="11">
    <location>
        <begin position="560"/>
        <end position="582"/>
    </location>
</feature>
<dbReference type="InterPro" id="IPR005791">
    <property type="entry name" value="SecD"/>
</dbReference>
<dbReference type="Pfam" id="PF22599">
    <property type="entry name" value="SecDF_P1_head"/>
    <property type="match status" value="1"/>
</dbReference>
<accession>A0A266Q563</accession>
<comment type="caution">
    <text evidence="11">Lacks conserved residue(s) required for the propagation of feature annotation.</text>
</comment>
<keyword evidence="5 11" id="KW-0653">Protein transport</keyword>
<evidence type="ECO:0000259" key="14">
    <source>
        <dbReference type="Pfam" id="PF21760"/>
    </source>
</evidence>
<evidence type="ECO:0000256" key="5">
    <source>
        <dbReference type="ARBA" id="ARBA00022927"/>
    </source>
</evidence>
<dbReference type="InterPro" id="IPR054384">
    <property type="entry name" value="SecDF_P1_head"/>
</dbReference>
<dbReference type="HAMAP" id="MF_01463_B">
    <property type="entry name" value="SecD_B"/>
    <property type="match status" value="1"/>
</dbReference>
<dbReference type="Pfam" id="PF07549">
    <property type="entry name" value="Sec_GG"/>
    <property type="match status" value="1"/>
</dbReference>
<dbReference type="AlphaFoldDB" id="A0A266Q563"/>
<dbReference type="GO" id="GO:0015450">
    <property type="term" value="F:protein-transporting ATPase activity"/>
    <property type="evidence" value="ECO:0007669"/>
    <property type="project" value="InterPro"/>
</dbReference>
<comment type="caution">
    <text evidence="16">The sequence shown here is derived from an EMBL/GenBank/DDBJ whole genome shotgun (WGS) entry which is preliminary data.</text>
</comment>
<feature type="domain" description="SecD export protein N-terminal TM" evidence="13">
    <location>
        <begin position="2"/>
        <end position="104"/>
    </location>
</feature>
<sequence>MLNRYPLWKYLLLLFFTVVGVVYSIPNLYAPDPAIQVSGDSSTKVIDAPVLEKMEAALKEANIEAFGGEVTPQTAMLRIRDVEQQMMARKVVQKALGDGYVVALNKASNTPAWLHALGAEPLKLGLDLAGGVHFLLEVDTASAVAKRQEINADDMKEKMRKAKVRYSSIVAQKDNQIIARFRSAEARDEAINLLRRDYPNLMFTKPDTEARADEFTYAANFTEAGVREIEDYAVSQNLITLRNRVNELGVSEPIVQRQGRSRIIVQLAGIQDPAEAKRVIGKTANLEFRLGAAPDTMVSNKEEFPFKDELMQMQRGNAVLERQLIVTGDRVSNATSSFDPESNQPQVNITLDSLGGAQMHRVTRNNVGRQMGILFIEYKTRTQIVKNAAGEDVEKMTQYVERKVISLATIQSALGVQFRITGLDSPAEASELALLLRAGALAAPMHFVEERTIGASLGAKNIQNGVDATLWGFLLVVIFMLVAYKVFGVFANIALAVNILLMLTMLSMFGATLTLPGIAGIVLTIGMAVDANVLIHSRIREELKNGASPQQAIFAGYQRAFITIVDANLTTLIIGVILFAIGTGPIKGFAVTLIVGIITTMYASVSCSRALANLYYGRRKNLQKISI</sequence>
<dbReference type="SUPFAM" id="SSF82866">
    <property type="entry name" value="Multidrug efflux transporter AcrB transmembrane domain"/>
    <property type="match status" value="1"/>
</dbReference>
<evidence type="ECO:0000256" key="11">
    <source>
        <dbReference type="HAMAP-Rule" id="MF_01463"/>
    </source>
</evidence>
<dbReference type="InterPro" id="IPR048631">
    <property type="entry name" value="SecD_1st"/>
</dbReference>
<organism evidence="16 17">
    <name type="scientific">Cellvibrio mixtus</name>
    <dbReference type="NCBI Taxonomy" id="39650"/>
    <lineage>
        <taxon>Bacteria</taxon>
        <taxon>Pseudomonadati</taxon>
        <taxon>Pseudomonadota</taxon>
        <taxon>Gammaproteobacteria</taxon>
        <taxon>Cellvibrionales</taxon>
        <taxon>Cellvibrionaceae</taxon>
        <taxon>Cellvibrio</taxon>
    </lineage>
</organism>
<keyword evidence="17" id="KW-1185">Reference proteome</keyword>
<dbReference type="Gene3D" id="3.30.70.3400">
    <property type="match status" value="2"/>
</dbReference>
<dbReference type="Pfam" id="PF13721">
    <property type="entry name" value="SecD-TM1"/>
    <property type="match status" value="1"/>
</dbReference>
<feature type="transmembrane region" description="Helical" evidence="11">
    <location>
        <begin position="468"/>
        <end position="486"/>
    </location>
</feature>
<evidence type="ECO:0000256" key="4">
    <source>
        <dbReference type="ARBA" id="ARBA00022692"/>
    </source>
</evidence>
<evidence type="ECO:0000256" key="2">
    <source>
        <dbReference type="ARBA" id="ARBA00022448"/>
    </source>
</evidence>
<evidence type="ECO:0000256" key="3">
    <source>
        <dbReference type="ARBA" id="ARBA00022475"/>
    </source>
</evidence>
<dbReference type="FunFam" id="3.30.70.3400:FF:000003">
    <property type="entry name" value="Preprotein translocase subunit SecD"/>
    <property type="match status" value="1"/>
</dbReference>
<dbReference type="Pfam" id="PF21760">
    <property type="entry name" value="SecD_1st"/>
    <property type="match status" value="1"/>
</dbReference>
<dbReference type="PANTHER" id="PTHR30081:SF1">
    <property type="entry name" value="PROTEIN TRANSLOCASE SUBUNIT SECD"/>
    <property type="match status" value="1"/>
</dbReference>
<proteinExistence type="inferred from homology"/>
<keyword evidence="8 11" id="KW-0472">Membrane</keyword>
<feature type="domain" description="Protein export membrane protein SecD/SecF C-terminal" evidence="12">
    <location>
        <begin position="447"/>
        <end position="614"/>
    </location>
</feature>
<dbReference type="GO" id="GO:0043952">
    <property type="term" value="P:protein transport by the Sec complex"/>
    <property type="evidence" value="ECO:0007669"/>
    <property type="project" value="UniProtKB-UniRule"/>
</dbReference>
<protein>
    <recommendedName>
        <fullName evidence="10 11">Protein translocase subunit SecD</fullName>
    </recommendedName>
</protein>
<dbReference type="Gene3D" id="3.30.1360.200">
    <property type="match status" value="1"/>
</dbReference>
<feature type="transmembrane region" description="Helical" evidence="11">
    <location>
        <begin position="493"/>
        <end position="511"/>
    </location>
</feature>
<evidence type="ECO:0000256" key="1">
    <source>
        <dbReference type="ARBA" id="ARBA00004651"/>
    </source>
</evidence>
<evidence type="ECO:0000256" key="10">
    <source>
        <dbReference type="ARBA" id="ARBA00068220"/>
    </source>
</evidence>
<comment type="function">
    <text evidence="11">Part of the Sec protein translocase complex. Interacts with the SecYEG preprotein conducting channel. SecDF uses the proton motive force (PMF) to complete protein translocation after the ATP-dependent function of SecA.</text>
</comment>
<keyword evidence="3 11" id="KW-1003">Cell membrane</keyword>
<dbReference type="NCBIfam" id="TIGR01129">
    <property type="entry name" value="secD"/>
    <property type="match status" value="1"/>
</dbReference>
<keyword evidence="2 11" id="KW-0813">Transport</keyword>
<dbReference type="FunFam" id="3.30.1360.200:FF:000001">
    <property type="entry name" value="Protein translocase subunit SecD"/>
    <property type="match status" value="1"/>
</dbReference>
<dbReference type="InterPro" id="IPR022646">
    <property type="entry name" value="SecD/SecF_CS"/>
</dbReference>
<dbReference type="GO" id="GO:0065002">
    <property type="term" value="P:intracellular protein transmembrane transport"/>
    <property type="evidence" value="ECO:0007669"/>
    <property type="project" value="UniProtKB-UniRule"/>
</dbReference>
<evidence type="ECO:0000259" key="15">
    <source>
        <dbReference type="Pfam" id="PF22599"/>
    </source>
</evidence>
<name>A0A266Q563_9GAMM</name>
<evidence type="ECO:0000256" key="7">
    <source>
        <dbReference type="ARBA" id="ARBA00023010"/>
    </source>
</evidence>
<dbReference type="GO" id="GO:0006605">
    <property type="term" value="P:protein targeting"/>
    <property type="evidence" value="ECO:0007669"/>
    <property type="project" value="UniProtKB-UniRule"/>
</dbReference>
<evidence type="ECO:0000259" key="13">
    <source>
        <dbReference type="Pfam" id="PF13721"/>
    </source>
</evidence>
<dbReference type="FunFam" id="1.20.1640.10:FF:000004">
    <property type="entry name" value="Protein translocase subunit SecD"/>
    <property type="match status" value="1"/>
</dbReference>
<dbReference type="RefSeq" id="WP_094985776.1">
    <property type="nucleotide sequence ID" value="NZ_NHNI01000002.1"/>
</dbReference>
<evidence type="ECO:0000256" key="8">
    <source>
        <dbReference type="ARBA" id="ARBA00023136"/>
    </source>
</evidence>
<evidence type="ECO:0000313" key="17">
    <source>
        <dbReference type="Proteomes" id="UP000216101"/>
    </source>
</evidence>
<feature type="domain" description="SecDF P1 head subdomain" evidence="15">
    <location>
        <begin position="315"/>
        <end position="443"/>
    </location>
</feature>
<comment type="subunit">
    <text evidence="11">Forms a complex with SecF. Part of the essential Sec protein translocation apparatus which comprises SecA, SecYEG and auxiliary proteins SecDF-YajC and YidC.</text>
</comment>
<feature type="transmembrane region" description="Helical" evidence="11">
    <location>
        <begin position="517"/>
        <end position="539"/>
    </location>
</feature>
<comment type="similarity">
    <text evidence="9 11">Belongs to the SecD/SecF family. SecD subfamily.</text>
</comment>
<dbReference type="InterPro" id="IPR048634">
    <property type="entry name" value="SecD_SecF_C"/>
</dbReference>
<keyword evidence="4 11" id="KW-0812">Transmembrane</keyword>
<dbReference type="NCBIfam" id="TIGR00916">
    <property type="entry name" value="2A0604s01"/>
    <property type="match status" value="1"/>
</dbReference>
<dbReference type="Gene3D" id="1.20.1640.10">
    <property type="entry name" value="Multidrug efflux transporter AcrB transmembrane domain"/>
    <property type="match status" value="1"/>
</dbReference>
<dbReference type="InterPro" id="IPR022813">
    <property type="entry name" value="SecD/SecF_arch_bac"/>
</dbReference>
<dbReference type="EMBL" id="NHNI01000002">
    <property type="protein sequence ID" value="OZY84766.1"/>
    <property type="molecule type" value="Genomic_DNA"/>
</dbReference>
<dbReference type="InterPro" id="IPR055344">
    <property type="entry name" value="SecD_SecF_C_bact"/>
</dbReference>
<feature type="domain" description="Protein translocase subunit SecDF P1" evidence="14">
    <location>
        <begin position="234"/>
        <end position="290"/>
    </location>
</feature>
<evidence type="ECO:0000256" key="9">
    <source>
        <dbReference type="ARBA" id="ARBA00060774"/>
    </source>
</evidence>
<feature type="transmembrane region" description="Helical" evidence="11">
    <location>
        <begin position="588"/>
        <end position="612"/>
    </location>
</feature>
<dbReference type="PANTHER" id="PTHR30081">
    <property type="entry name" value="PROTEIN-EXPORT MEMBRANE PROTEIN SEC"/>
    <property type="match status" value="1"/>
</dbReference>
<evidence type="ECO:0000256" key="6">
    <source>
        <dbReference type="ARBA" id="ARBA00022989"/>
    </source>
</evidence>
<dbReference type="GO" id="GO:0005886">
    <property type="term" value="C:plasma membrane"/>
    <property type="evidence" value="ECO:0007669"/>
    <property type="project" value="UniProtKB-SubCell"/>
</dbReference>
<dbReference type="STRING" id="1209072.GCA_000766945_00635"/>
<dbReference type="Proteomes" id="UP000216101">
    <property type="component" value="Unassembled WGS sequence"/>
</dbReference>
<dbReference type="Pfam" id="PF02355">
    <property type="entry name" value="SecD_SecF_C"/>
    <property type="match status" value="1"/>
</dbReference>
<reference evidence="17" key="1">
    <citation type="submission" date="2017-05" db="EMBL/GenBank/DDBJ databases">
        <authorList>
            <person name="Barney B.M."/>
        </authorList>
    </citation>
    <scope>NUCLEOTIDE SEQUENCE [LARGE SCALE GENOMIC DNA]</scope>
    <source>
        <strain evidence="17">PSBB022</strain>
    </source>
</reference>
<evidence type="ECO:0000259" key="12">
    <source>
        <dbReference type="Pfam" id="PF02355"/>
    </source>
</evidence>